<evidence type="ECO:0000256" key="1">
    <source>
        <dbReference type="SAM" id="Phobius"/>
    </source>
</evidence>
<organism evidence="2 3">
    <name type="scientific">Opisthorchis viverrini</name>
    <name type="common">Southeast Asian liver fluke</name>
    <dbReference type="NCBI Taxonomy" id="6198"/>
    <lineage>
        <taxon>Eukaryota</taxon>
        <taxon>Metazoa</taxon>
        <taxon>Spiralia</taxon>
        <taxon>Lophotrochozoa</taxon>
        <taxon>Platyhelminthes</taxon>
        <taxon>Trematoda</taxon>
        <taxon>Digenea</taxon>
        <taxon>Opisthorchiida</taxon>
        <taxon>Opisthorchiata</taxon>
        <taxon>Opisthorchiidae</taxon>
        <taxon>Opisthorchis</taxon>
    </lineage>
</organism>
<dbReference type="EMBL" id="KL596661">
    <property type="protein sequence ID" value="KER30411.1"/>
    <property type="molecule type" value="Genomic_DNA"/>
</dbReference>
<dbReference type="OrthoDB" id="6268813at2759"/>
<dbReference type="AlphaFoldDB" id="A0A074ZTG0"/>
<dbReference type="GeneID" id="20317333"/>
<keyword evidence="1" id="KW-0812">Transmembrane</keyword>
<keyword evidence="3" id="KW-1185">Reference proteome</keyword>
<dbReference type="KEGG" id="ovi:T265_03146"/>
<dbReference type="CTD" id="20317333"/>
<accession>A0A074ZTG0</accession>
<protein>
    <recommendedName>
        <fullName evidence="4">GPS domain-containing protein</fullName>
    </recommendedName>
</protein>
<evidence type="ECO:0008006" key="4">
    <source>
        <dbReference type="Google" id="ProtNLM"/>
    </source>
</evidence>
<keyword evidence="1" id="KW-0472">Membrane</keyword>
<reference evidence="2 3" key="1">
    <citation type="submission" date="2013-11" db="EMBL/GenBank/DDBJ databases">
        <title>Opisthorchis viverrini - life in the bile duct.</title>
        <authorList>
            <person name="Young N.D."/>
            <person name="Nagarajan N."/>
            <person name="Lin S.J."/>
            <person name="Korhonen P.K."/>
            <person name="Jex A.R."/>
            <person name="Hall R.S."/>
            <person name="Safavi-Hemami H."/>
            <person name="Kaewkong W."/>
            <person name="Bertrand D."/>
            <person name="Gao S."/>
            <person name="Seet Q."/>
            <person name="Wongkham S."/>
            <person name="Teh B.T."/>
            <person name="Wongkham C."/>
            <person name="Intapan P.M."/>
            <person name="Maleewong W."/>
            <person name="Yang X."/>
            <person name="Hu M."/>
            <person name="Wang Z."/>
            <person name="Hofmann A."/>
            <person name="Sternberg P.W."/>
            <person name="Tan P."/>
            <person name="Wang J."/>
            <person name="Gasser R.B."/>
        </authorList>
    </citation>
    <scope>NUCLEOTIDE SEQUENCE [LARGE SCALE GENOMIC DNA]</scope>
</reference>
<keyword evidence="1" id="KW-1133">Transmembrane helix</keyword>
<sequence length="393" mass="45531">MLETCWTHFVNFAYLYVDSTVEFQKRFLLLIFRIVKPTCDSKFRVGKNDTVDFNEISNDNTSFVFSNFRLMIFMLYGYVKLQPVLLETHIHTVLDHIHYECAPFTQSDFQAVYTDFINILDLIIHRLGNQPKPKLNDRFVIHAVTSLMKAFGRRLQDYFNSSTLFQQPTRFMCAFQAVAKNEIARVTWEWNYDIIIKRITGNVLVICSKRIKALKNITTGGFAIFSGLVYTELLEPSPNMVLDISFKLPIEFITVDYICARYNPTAKKDKYLWDTRDSCSMKERKGTTIRCICRQTGYYAILYPQKDIEAIGIKFYGILRSYRMYLVHAVTSGFLLFGLSYLLAVQLKIKQNKSPVDSEALSYIAAFKFYAAKFAKVMKKSILRTGPELALTA</sequence>
<proteinExistence type="predicted"/>
<evidence type="ECO:0000313" key="2">
    <source>
        <dbReference type="EMBL" id="KER30411.1"/>
    </source>
</evidence>
<name>A0A074ZTG0_OPIVI</name>
<evidence type="ECO:0000313" key="3">
    <source>
        <dbReference type="Proteomes" id="UP000054324"/>
    </source>
</evidence>
<dbReference type="RefSeq" id="XP_009165823.1">
    <property type="nucleotide sequence ID" value="XM_009167559.1"/>
</dbReference>
<gene>
    <name evidence="2" type="ORF">T265_03146</name>
</gene>
<feature type="transmembrane region" description="Helical" evidence="1">
    <location>
        <begin position="325"/>
        <end position="344"/>
    </location>
</feature>
<dbReference type="Proteomes" id="UP000054324">
    <property type="component" value="Unassembled WGS sequence"/>
</dbReference>